<dbReference type="Gene3D" id="3.40.50.1360">
    <property type="match status" value="1"/>
</dbReference>
<evidence type="ECO:0000313" key="4">
    <source>
        <dbReference type="EMBL" id="MBB5182273.1"/>
    </source>
</evidence>
<dbReference type="PANTHER" id="PTHR30363:SF44">
    <property type="entry name" value="AGA OPERON TRANSCRIPTIONAL REPRESSOR-RELATED"/>
    <property type="match status" value="1"/>
</dbReference>
<keyword evidence="5" id="KW-1185">Reference proteome</keyword>
<dbReference type="SMART" id="SM00420">
    <property type="entry name" value="HTH_DEOR"/>
    <property type="match status" value="1"/>
</dbReference>
<dbReference type="RefSeq" id="WP_183326784.1">
    <property type="nucleotide sequence ID" value="NZ_JACHHK010000001.1"/>
</dbReference>
<dbReference type="Gene3D" id="1.10.10.10">
    <property type="entry name" value="Winged helix-like DNA-binding domain superfamily/Winged helix DNA-binding domain"/>
    <property type="match status" value="1"/>
</dbReference>
<dbReference type="InterPro" id="IPR014036">
    <property type="entry name" value="DeoR-like_C"/>
</dbReference>
<keyword evidence="2" id="KW-0804">Transcription</keyword>
<name>A0A7W8FUM6_9FIRM</name>
<protein>
    <submittedName>
        <fullName evidence="4">DeoR family fructose operon transcriptional repressor</fullName>
    </submittedName>
</protein>
<sequence>MAGTSNMFAQERKNLILETLQQKKRVTIAELTDLLQVSGTTVRAYLTELEQQHKLLRTHGGAMWIDAGYGTEETMDARQGKDLPQKQAIARLAVQELNAKETIFLDTGTTCVQIAEELLYRKIPMTAVTNDVRVALTLQKSNVLQVVMLGGTLRNAYECTLGAGMIEEMERYYFDTALIAANGVSAEYGISTPHPETAQAKRAALKQAKRSIVVVDHTKLEKVTATKFADIHDVDEILTDPEASEQLLAQYQQQGIRIRKGE</sequence>
<dbReference type="PANTHER" id="PTHR30363">
    <property type="entry name" value="HTH-TYPE TRANSCRIPTIONAL REGULATOR SRLR-RELATED"/>
    <property type="match status" value="1"/>
</dbReference>
<dbReference type="SUPFAM" id="SSF46785">
    <property type="entry name" value="Winged helix' DNA-binding domain"/>
    <property type="match status" value="1"/>
</dbReference>
<dbReference type="Pfam" id="PF08220">
    <property type="entry name" value="HTH_DeoR"/>
    <property type="match status" value="1"/>
</dbReference>
<comment type="caution">
    <text evidence="4">The sequence shown here is derived from an EMBL/GenBank/DDBJ whole genome shotgun (WGS) entry which is preliminary data.</text>
</comment>
<keyword evidence="1" id="KW-0805">Transcription regulation</keyword>
<dbReference type="InterPro" id="IPR050313">
    <property type="entry name" value="Carb_Metab_HTH_regulators"/>
</dbReference>
<dbReference type="SMART" id="SM01134">
    <property type="entry name" value="DeoRC"/>
    <property type="match status" value="1"/>
</dbReference>
<gene>
    <name evidence="4" type="ORF">HNQ47_000276</name>
</gene>
<dbReference type="InterPro" id="IPR037171">
    <property type="entry name" value="NagB/RpiA_transferase-like"/>
</dbReference>
<dbReference type="SUPFAM" id="SSF100950">
    <property type="entry name" value="NagB/RpiA/CoA transferase-like"/>
    <property type="match status" value="1"/>
</dbReference>
<dbReference type="InterPro" id="IPR036390">
    <property type="entry name" value="WH_DNA-bd_sf"/>
</dbReference>
<dbReference type="AlphaFoldDB" id="A0A7W8FUM6"/>
<dbReference type="InterPro" id="IPR001034">
    <property type="entry name" value="DeoR_HTH"/>
</dbReference>
<feature type="domain" description="HTH deoR-type" evidence="3">
    <location>
        <begin position="9"/>
        <end position="64"/>
    </location>
</feature>
<dbReference type="PRINTS" id="PR00037">
    <property type="entry name" value="HTHLACR"/>
</dbReference>
<dbReference type="PROSITE" id="PS51000">
    <property type="entry name" value="HTH_DEOR_2"/>
    <property type="match status" value="1"/>
</dbReference>
<organism evidence="4 5">
    <name type="scientific">Catenisphaera adipataccumulans</name>
    <dbReference type="NCBI Taxonomy" id="700500"/>
    <lineage>
        <taxon>Bacteria</taxon>
        <taxon>Bacillati</taxon>
        <taxon>Bacillota</taxon>
        <taxon>Erysipelotrichia</taxon>
        <taxon>Erysipelotrichales</taxon>
        <taxon>Erysipelotrichaceae</taxon>
        <taxon>Catenisphaera</taxon>
    </lineage>
</organism>
<dbReference type="GO" id="GO:0003700">
    <property type="term" value="F:DNA-binding transcription factor activity"/>
    <property type="evidence" value="ECO:0007669"/>
    <property type="project" value="InterPro"/>
</dbReference>
<dbReference type="EMBL" id="JACHHK010000001">
    <property type="protein sequence ID" value="MBB5182273.1"/>
    <property type="molecule type" value="Genomic_DNA"/>
</dbReference>
<evidence type="ECO:0000256" key="1">
    <source>
        <dbReference type="ARBA" id="ARBA00023015"/>
    </source>
</evidence>
<reference evidence="4 5" key="1">
    <citation type="submission" date="2020-08" db="EMBL/GenBank/DDBJ databases">
        <title>Genomic Encyclopedia of Type Strains, Phase IV (KMG-IV): sequencing the most valuable type-strain genomes for metagenomic binning, comparative biology and taxonomic classification.</title>
        <authorList>
            <person name="Goeker M."/>
        </authorList>
    </citation>
    <scope>NUCLEOTIDE SEQUENCE [LARGE SCALE GENOMIC DNA]</scope>
    <source>
        <strain evidence="4 5">DSM 25799</strain>
    </source>
</reference>
<proteinExistence type="predicted"/>
<accession>A0A7W8FUM6</accession>
<evidence type="ECO:0000259" key="3">
    <source>
        <dbReference type="PROSITE" id="PS51000"/>
    </source>
</evidence>
<evidence type="ECO:0000313" key="5">
    <source>
        <dbReference type="Proteomes" id="UP000539953"/>
    </source>
</evidence>
<dbReference type="InterPro" id="IPR036388">
    <property type="entry name" value="WH-like_DNA-bd_sf"/>
</dbReference>
<dbReference type="Pfam" id="PF00455">
    <property type="entry name" value="DeoRC"/>
    <property type="match status" value="1"/>
</dbReference>
<evidence type="ECO:0000256" key="2">
    <source>
        <dbReference type="ARBA" id="ARBA00023163"/>
    </source>
</evidence>
<dbReference type="Proteomes" id="UP000539953">
    <property type="component" value="Unassembled WGS sequence"/>
</dbReference>